<keyword evidence="4 10" id="KW-0812">Transmembrane</keyword>
<comment type="catalytic activity">
    <reaction evidence="10">
        <text>an acyl phosphate + sn-glycerol 3-phosphate = a 1-acyl-sn-glycero-3-phosphate + phosphate</text>
        <dbReference type="Rhea" id="RHEA:34075"/>
        <dbReference type="ChEBI" id="CHEBI:43474"/>
        <dbReference type="ChEBI" id="CHEBI:57597"/>
        <dbReference type="ChEBI" id="CHEBI:57970"/>
        <dbReference type="ChEBI" id="CHEBI:59918"/>
        <dbReference type="EC" id="2.3.1.275"/>
    </reaction>
</comment>
<evidence type="ECO:0000256" key="5">
    <source>
        <dbReference type="ARBA" id="ARBA00022989"/>
    </source>
</evidence>
<evidence type="ECO:0000256" key="2">
    <source>
        <dbReference type="ARBA" id="ARBA00022516"/>
    </source>
</evidence>
<feature type="transmembrane region" description="Helical" evidence="10">
    <location>
        <begin position="7"/>
        <end position="32"/>
    </location>
</feature>
<evidence type="ECO:0000256" key="4">
    <source>
        <dbReference type="ARBA" id="ARBA00022692"/>
    </source>
</evidence>
<name>A0A2M8QEW8_9CHLR</name>
<dbReference type="GO" id="GO:0043772">
    <property type="term" value="F:acyl-phosphate glycerol-3-phosphate acyltransferase activity"/>
    <property type="evidence" value="ECO:0007669"/>
    <property type="project" value="UniProtKB-UniRule"/>
</dbReference>
<keyword evidence="5 10" id="KW-1133">Transmembrane helix</keyword>
<evidence type="ECO:0000256" key="1">
    <source>
        <dbReference type="ARBA" id="ARBA00022475"/>
    </source>
</evidence>
<dbReference type="Pfam" id="PF02660">
    <property type="entry name" value="G3P_acyltransf"/>
    <property type="match status" value="1"/>
</dbReference>
<feature type="transmembrane region" description="Helical" evidence="10">
    <location>
        <begin position="52"/>
        <end position="71"/>
    </location>
</feature>
<comment type="caution">
    <text evidence="11">The sequence shown here is derived from an EMBL/GenBank/DDBJ whole genome shotgun (WGS) entry which is preliminary data.</text>
</comment>
<feature type="transmembrane region" description="Helical" evidence="10">
    <location>
        <begin position="151"/>
        <end position="171"/>
    </location>
</feature>
<dbReference type="PANTHER" id="PTHR30309">
    <property type="entry name" value="INNER MEMBRANE PROTEIN YGIH"/>
    <property type="match status" value="1"/>
</dbReference>
<protein>
    <recommendedName>
        <fullName evidence="10">Glycerol-3-phosphate acyltransferase</fullName>
    </recommendedName>
    <alternativeName>
        <fullName evidence="10">Acyl-PO4 G3P acyltransferase</fullName>
    </alternativeName>
    <alternativeName>
        <fullName evidence="10">Acyl-phosphate--glycerol-3-phosphate acyltransferase</fullName>
    </alternativeName>
    <alternativeName>
        <fullName evidence="10">G3P acyltransferase</fullName>
        <shortName evidence="10">GPAT</shortName>
        <ecNumber evidence="10">2.3.1.275</ecNumber>
    </alternativeName>
    <alternativeName>
        <fullName evidence="10">Lysophosphatidic acid synthase</fullName>
        <shortName evidence="10">LPA synthase</shortName>
    </alternativeName>
</protein>
<dbReference type="GO" id="GO:0008654">
    <property type="term" value="P:phospholipid biosynthetic process"/>
    <property type="evidence" value="ECO:0007669"/>
    <property type="project" value="UniProtKB-UniRule"/>
</dbReference>
<gene>
    <name evidence="10" type="primary">plsY</name>
    <name evidence="11" type="ORF">CUN48_04080</name>
</gene>
<dbReference type="GO" id="GO:0005886">
    <property type="term" value="C:plasma membrane"/>
    <property type="evidence" value="ECO:0007669"/>
    <property type="project" value="UniProtKB-SubCell"/>
</dbReference>
<dbReference type="InterPro" id="IPR003811">
    <property type="entry name" value="G3P_acylTferase_PlsY"/>
</dbReference>
<feature type="transmembrane region" description="Helical" evidence="10">
    <location>
        <begin position="83"/>
        <end position="105"/>
    </location>
</feature>
<comment type="pathway">
    <text evidence="10">Lipid metabolism; phospholipid metabolism.</text>
</comment>
<sequence>MKSGVMSAFWISAACGVAGYVIGSIPFGWIIVKLVKGIDVREFGSGRTGGTNVFRAAGLVPGLVTAILDVLKGVIAVLIVRHFVVDTAGWAEALAGFGVVLGHNASCFLNFRGGAGGATAVGTSIAIWPWGGAPAFAIGSLMLFVGGYASIASMLAGLTVAVGNTVGAMLGATHWSYAAYGWGVLGLILIALRPNIERLRAGTEKRVSWFKRPQPSQSGSPTAQQ</sequence>
<keyword evidence="11" id="KW-0012">Acyltransferase</keyword>
<comment type="similarity">
    <text evidence="10">Belongs to the PlsY family.</text>
</comment>
<keyword evidence="8 10" id="KW-0594">Phospholipid biosynthesis</keyword>
<keyword evidence="1 10" id="KW-1003">Cell membrane</keyword>
<evidence type="ECO:0000256" key="3">
    <source>
        <dbReference type="ARBA" id="ARBA00022679"/>
    </source>
</evidence>
<evidence type="ECO:0000256" key="8">
    <source>
        <dbReference type="ARBA" id="ARBA00023209"/>
    </source>
</evidence>
<feature type="transmembrane region" description="Helical" evidence="10">
    <location>
        <begin position="177"/>
        <end position="196"/>
    </location>
</feature>
<dbReference type="Proteomes" id="UP000230790">
    <property type="component" value="Unassembled WGS sequence"/>
</dbReference>
<evidence type="ECO:0000256" key="7">
    <source>
        <dbReference type="ARBA" id="ARBA00023136"/>
    </source>
</evidence>
<evidence type="ECO:0000256" key="10">
    <source>
        <dbReference type="HAMAP-Rule" id="MF_01043"/>
    </source>
</evidence>
<dbReference type="AlphaFoldDB" id="A0A2M8QEW8"/>
<dbReference type="EC" id="2.3.1.275" evidence="10"/>
<organism evidence="11 12">
    <name type="scientific">Candidatus Thermofonsia Clade 3 bacterium</name>
    <dbReference type="NCBI Taxonomy" id="2364212"/>
    <lineage>
        <taxon>Bacteria</taxon>
        <taxon>Bacillati</taxon>
        <taxon>Chloroflexota</taxon>
        <taxon>Candidatus Thermofontia</taxon>
        <taxon>Candidatus Thermofonsia Clade 3</taxon>
    </lineage>
</organism>
<keyword evidence="6 10" id="KW-0443">Lipid metabolism</keyword>
<comment type="subunit">
    <text evidence="10">Probably interacts with PlsX.</text>
</comment>
<keyword evidence="2 10" id="KW-0444">Lipid biosynthesis</keyword>
<evidence type="ECO:0000256" key="6">
    <source>
        <dbReference type="ARBA" id="ARBA00023098"/>
    </source>
</evidence>
<dbReference type="PANTHER" id="PTHR30309:SF0">
    <property type="entry name" value="GLYCEROL-3-PHOSPHATE ACYLTRANSFERASE-RELATED"/>
    <property type="match status" value="1"/>
</dbReference>
<reference evidence="11 12" key="1">
    <citation type="submission" date="2017-11" db="EMBL/GenBank/DDBJ databases">
        <title>Evolution of Phototrophy in the Chloroflexi Phylum Driven by Horizontal Gene Transfer.</title>
        <authorList>
            <person name="Ward L.M."/>
            <person name="Hemp J."/>
            <person name="Shih P.M."/>
            <person name="Mcglynn S.E."/>
            <person name="Fischer W."/>
        </authorList>
    </citation>
    <scope>NUCLEOTIDE SEQUENCE [LARGE SCALE GENOMIC DNA]</scope>
    <source>
        <strain evidence="11">JP3_7</strain>
    </source>
</reference>
<comment type="subcellular location">
    <subcellularLocation>
        <location evidence="10">Cell membrane</location>
        <topology evidence="10">Multi-pass membrane protein</topology>
    </subcellularLocation>
</comment>
<proteinExistence type="inferred from homology"/>
<dbReference type="PROSITE" id="PS51257">
    <property type="entry name" value="PROKAR_LIPOPROTEIN"/>
    <property type="match status" value="1"/>
</dbReference>
<dbReference type="SMART" id="SM01207">
    <property type="entry name" value="G3P_acyltransf"/>
    <property type="match status" value="1"/>
</dbReference>
<evidence type="ECO:0000256" key="9">
    <source>
        <dbReference type="ARBA" id="ARBA00023264"/>
    </source>
</evidence>
<evidence type="ECO:0000313" key="12">
    <source>
        <dbReference type="Proteomes" id="UP000230790"/>
    </source>
</evidence>
<keyword evidence="3 10" id="KW-0808">Transferase</keyword>
<dbReference type="HAMAP" id="MF_01043">
    <property type="entry name" value="PlsY"/>
    <property type="match status" value="1"/>
</dbReference>
<keyword evidence="9 10" id="KW-1208">Phospholipid metabolism</keyword>
<dbReference type="EMBL" id="PGTN01000017">
    <property type="protein sequence ID" value="PJF48350.1"/>
    <property type="molecule type" value="Genomic_DNA"/>
</dbReference>
<evidence type="ECO:0000313" key="11">
    <source>
        <dbReference type="EMBL" id="PJF48350.1"/>
    </source>
</evidence>
<comment type="function">
    <text evidence="10">Catalyzes the transfer of an acyl group from acyl-phosphate (acyl-PO(4)) to glycerol-3-phosphate (G3P) to form lysophosphatidic acid (LPA). This enzyme utilizes acyl-phosphate as fatty acyl donor, but not acyl-CoA or acyl-ACP.</text>
</comment>
<keyword evidence="7 10" id="KW-0472">Membrane</keyword>
<accession>A0A2M8QEW8</accession>
<dbReference type="UniPathway" id="UPA00085"/>